<dbReference type="HOGENOM" id="CLU_159725_2_0_2"/>
<evidence type="ECO:0000259" key="1">
    <source>
        <dbReference type="Pfam" id="PF14947"/>
    </source>
</evidence>
<dbReference type="PATRIC" id="fig|330779.12.peg.844"/>
<dbReference type="Proteomes" id="UP000001018">
    <property type="component" value="Chromosome"/>
</dbReference>
<dbReference type="eggNOG" id="arCOG01055">
    <property type="taxonomic scope" value="Archaea"/>
</dbReference>
<evidence type="ECO:0000313" key="2">
    <source>
        <dbReference type="EMBL" id="AAY80247.1"/>
    </source>
</evidence>
<feature type="domain" description="ArnR1-like winged helix-turn-helix" evidence="1">
    <location>
        <begin position="11"/>
        <end position="85"/>
    </location>
</feature>
<dbReference type="InterPro" id="IPR036388">
    <property type="entry name" value="WH-like_DNA-bd_sf"/>
</dbReference>
<keyword evidence="3" id="KW-1185">Reference proteome</keyword>
<dbReference type="Gene3D" id="1.10.10.10">
    <property type="entry name" value="Winged helix-like DNA-binding domain superfamily/Winged helix DNA-binding domain"/>
    <property type="match status" value="1"/>
</dbReference>
<evidence type="ECO:0000313" key="3">
    <source>
        <dbReference type="Proteomes" id="UP000001018"/>
    </source>
</evidence>
<accession>Q4JAD3</accession>
<name>Q4JAD3_SULAC</name>
<protein>
    <submittedName>
        <fullName evidence="2">Conserved Archaeal protein</fullName>
    </submittedName>
</protein>
<dbReference type="EMBL" id="CP000077">
    <property type="protein sequence ID" value="AAY80247.1"/>
    <property type="molecule type" value="Genomic_DNA"/>
</dbReference>
<dbReference type="Pfam" id="PF14947">
    <property type="entry name" value="HTH_45"/>
    <property type="match status" value="1"/>
</dbReference>
<proteinExistence type="predicted"/>
<gene>
    <name evidence="2" type="ordered locus">Saci_0882</name>
</gene>
<reference evidence="2 3" key="1">
    <citation type="journal article" date="2005" name="J. Bacteriol.">
        <title>The genome of Sulfolobus acidocaldarius, a model organism of the Crenarchaeota.</title>
        <authorList>
            <person name="Chen L."/>
            <person name="Brugger K."/>
            <person name="Skovgaard M."/>
            <person name="Redder P."/>
            <person name="She Q."/>
            <person name="Torarinsson E."/>
            <person name="Greve B."/>
            <person name="Awayez M."/>
            <person name="Zibat A."/>
            <person name="Klenk H.-P."/>
            <person name="Garrett R.A."/>
        </authorList>
    </citation>
    <scope>NUCLEOTIDE SEQUENCE [LARGE SCALE GENOMIC DNA]</scope>
    <source>
        <strain evidence="3">ATCC 33909 / DSM 639 / JCM 8929 / NBRC 15157 / NCIMB 11770</strain>
    </source>
</reference>
<dbReference type="SUPFAM" id="SSF46785">
    <property type="entry name" value="Winged helix' DNA-binding domain"/>
    <property type="match status" value="1"/>
</dbReference>
<dbReference type="InterPro" id="IPR038723">
    <property type="entry name" value="ArnR1-like_HTH"/>
</dbReference>
<dbReference type="AlphaFoldDB" id="Q4JAD3"/>
<dbReference type="InterPro" id="IPR036390">
    <property type="entry name" value="WH_DNA-bd_sf"/>
</dbReference>
<dbReference type="KEGG" id="sai:Saci_0882"/>
<organism evidence="2 3">
    <name type="scientific">Sulfolobus acidocaldarius (strain ATCC 33909 / DSM 639 / JCM 8929 / NBRC 15157 / NCIMB 11770)</name>
    <dbReference type="NCBI Taxonomy" id="330779"/>
    <lineage>
        <taxon>Archaea</taxon>
        <taxon>Thermoproteota</taxon>
        <taxon>Thermoprotei</taxon>
        <taxon>Sulfolobales</taxon>
        <taxon>Sulfolobaceae</taxon>
        <taxon>Sulfolobus</taxon>
    </lineage>
</organism>
<sequence>MMAEVTTGRKKRTRYEIIHDILAQCENGAKKTWLMYKANLSYELTNNYINKLVEKQLISQKDGLYYLTDKGKKLLELLKEYKDKKTALDRVTSQIKDIYGED</sequence>